<dbReference type="Pfam" id="PF17765">
    <property type="entry name" value="MLTR_LBD"/>
    <property type="match status" value="1"/>
</dbReference>
<dbReference type="Pfam" id="PF13560">
    <property type="entry name" value="HTH_31"/>
    <property type="match status" value="1"/>
</dbReference>
<dbReference type="InterPro" id="IPR041413">
    <property type="entry name" value="MLTR_LBD"/>
</dbReference>
<gene>
    <name evidence="3" type="ORF">DX116_18400</name>
</gene>
<evidence type="ECO:0000256" key="1">
    <source>
        <dbReference type="SAM" id="MobiDB-lite"/>
    </source>
</evidence>
<dbReference type="Gene3D" id="3.30.450.180">
    <property type="match status" value="1"/>
</dbReference>
<feature type="compositionally biased region" description="Basic and acidic residues" evidence="1">
    <location>
        <begin position="19"/>
        <end position="39"/>
    </location>
</feature>
<dbReference type="SMART" id="SM00530">
    <property type="entry name" value="HTH_XRE"/>
    <property type="match status" value="1"/>
</dbReference>
<organism evidence="3 4">
    <name type="scientific">Aeromicrobium endophyticum</name>
    <dbReference type="NCBI Taxonomy" id="2292704"/>
    <lineage>
        <taxon>Bacteria</taxon>
        <taxon>Bacillati</taxon>
        <taxon>Actinomycetota</taxon>
        <taxon>Actinomycetes</taxon>
        <taxon>Propionibacteriales</taxon>
        <taxon>Nocardioidaceae</taxon>
        <taxon>Aeromicrobium</taxon>
    </lineage>
</organism>
<dbReference type="PANTHER" id="PTHR35010:SF2">
    <property type="entry name" value="BLL4672 PROTEIN"/>
    <property type="match status" value="1"/>
</dbReference>
<accession>A0A371NYT0</accession>
<protein>
    <submittedName>
        <fullName evidence="3">Helix-turn-helix domain-containing protein</fullName>
    </submittedName>
</protein>
<sequence>MERSDVAKELGHFLRTRRERLGPEGDGGSRRTQGLRREEVAENAAVSREYYTKLEQGRALNPSPEVLEAVAAALLLTTDEVMYVQDLASLMRGGGVSDRAEADDAPDQVGFRLLDAIRDRPAWVVDHRLDITSWNDMACELLVDFGSLPPQQRNLSWLVFTHPVVRSRCVEWGDVARQNVALLRGGAGRHPNDPRIAQLVGELTERSSSFARLWASHDVLGRNFGSRAFEHPRAGRFEVAYDALRLPGPSDRHLTVYSARDAVGEQALRVMRSICDASEMAASHR</sequence>
<dbReference type="InterPro" id="IPR001387">
    <property type="entry name" value="Cro/C1-type_HTH"/>
</dbReference>
<dbReference type="PROSITE" id="PS50943">
    <property type="entry name" value="HTH_CROC1"/>
    <property type="match status" value="1"/>
</dbReference>
<dbReference type="Proteomes" id="UP000265581">
    <property type="component" value="Unassembled WGS sequence"/>
</dbReference>
<feature type="domain" description="HTH cro/C1-type" evidence="2">
    <location>
        <begin position="33"/>
        <end position="81"/>
    </location>
</feature>
<dbReference type="OrthoDB" id="3212310at2"/>
<keyword evidence="4" id="KW-1185">Reference proteome</keyword>
<dbReference type="CDD" id="cd00093">
    <property type="entry name" value="HTH_XRE"/>
    <property type="match status" value="1"/>
</dbReference>
<dbReference type="AlphaFoldDB" id="A0A371NYT0"/>
<dbReference type="RefSeq" id="WP_119705762.1">
    <property type="nucleotide sequence ID" value="NZ_JBHSOI010000001.1"/>
</dbReference>
<dbReference type="SUPFAM" id="SSF47413">
    <property type="entry name" value="lambda repressor-like DNA-binding domains"/>
    <property type="match status" value="1"/>
</dbReference>
<proteinExistence type="predicted"/>
<dbReference type="Gene3D" id="1.10.260.40">
    <property type="entry name" value="lambda repressor-like DNA-binding domains"/>
    <property type="match status" value="1"/>
</dbReference>
<name>A0A371NYT0_9ACTN</name>
<dbReference type="PANTHER" id="PTHR35010">
    <property type="entry name" value="BLL4672 PROTEIN-RELATED"/>
    <property type="match status" value="1"/>
</dbReference>
<feature type="region of interest" description="Disordered" evidence="1">
    <location>
        <begin position="13"/>
        <end position="39"/>
    </location>
</feature>
<evidence type="ECO:0000313" key="3">
    <source>
        <dbReference type="EMBL" id="REK68839.1"/>
    </source>
</evidence>
<dbReference type="GO" id="GO:0003677">
    <property type="term" value="F:DNA binding"/>
    <property type="evidence" value="ECO:0007669"/>
    <property type="project" value="InterPro"/>
</dbReference>
<evidence type="ECO:0000259" key="2">
    <source>
        <dbReference type="PROSITE" id="PS50943"/>
    </source>
</evidence>
<dbReference type="EMBL" id="QUBR01000003">
    <property type="protein sequence ID" value="REK68839.1"/>
    <property type="molecule type" value="Genomic_DNA"/>
</dbReference>
<dbReference type="InterPro" id="IPR010982">
    <property type="entry name" value="Lambda_DNA-bd_dom_sf"/>
</dbReference>
<comment type="caution">
    <text evidence="3">The sequence shown here is derived from an EMBL/GenBank/DDBJ whole genome shotgun (WGS) entry which is preliminary data.</text>
</comment>
<evidence type="ECO:0000313" key="4">
    <source>
        <dbReference type="Proteomes" id="UP000265581"/>
    </source>
</evidence>
<reference evidence="3 4" key="1">
    <citation type="submission" date="2018-08" db="EMBL/GenBank/DDBJ databases">
        <title>Aeromicrobium sp. M2KJ-4, whole genome shotgun sequence.</title>
        <authorList>
            <person name="Tuo L."/>
        </authorList>
    </citation>
    <scope>NUCLEOTIDE SEQUENCE [LARGE SCALE GENOMIC DNA]</scope>
    <source>
        <strain evidence="3 4">M2KJ-4</strain>
    </source>
</reference>